<dbReference type="EMBL" id="JACSDY010000006">
    <property type="protein sequence ID" value="KAF7425135.1"/>
    <property type="molecule type" value="Genomic_DNA"/>
</dbReference>
<evidence type="ECO:0000313" key="2">
    <source>
        <dbReference type="Proteomes" id="UP000600918"/>
    </source>
</evidence>
<protein>
    <submittedName>
        <fullName evidence="1">Uncharacterized protein</fullName>
    </submittedName>
</protein>
<sequence>MPALHISWSANCSAFLEVLHMSQPSSIWHSRVFEYVLAITNHSLRLSKNRYSIPPAQWKYIGDSIGVPEETKVKFLAGCHLMVLFMRALWVGAVC</sequence>
<comment type="caution">
    <text evidence="1">The sequence shown here is derived from an EMBL/GenBank/DDBJ whole genome shotgun (WGS) entry which is preliminary data.</text>
</comment>
<name>A0A834P1K1_VESPE</name>
<dbReference type="AlphaFoldDB" id="A0A834P1K1"/>
<organism evidence="1 2">
    <name type="scientific">Vespula pensylvanica</name>
    <name type="common">Western yellow jacket</name>
    <name type="synonym">Wasp</name>
    <dbReference type="NCBI Taxonomy" id="30213"/>
    <lineage>
        <taxon>Eukaryota</taxon>
        <taxon>Metazoa</taxon>
        <taxon>Ecdysozoa</taxon>
        <taxon>Arthropoda</taxon>
        <taxon>Hexapoda</taxon>
        <taxon>Insecta</taxon>
        <taxon>Pterygota</taxon>
        <taxon>Neoptera</taxon>
        <taxon>Endopterygota</taxon>
        <taxon>Hymenoptera</taxon>
        <taxon>Apocrita</taxon>
        <taxon>Aculeata</taxon>
        <taxon>Vespoidea</taxon>
        <taxon>Vespidae</taxon>
        <taxon>Vespinae</taxon>
        <taxon>Vespula</taxon>
    </lineage>
</organism>
<reference evidence="1" key="1">
    <citation type="journal article" date="2020" name="G3 (Bethesda)">
        <title>High-Quality Assemblies for Three Invasive Social Wasps from the &lt;i&gt;Vespula&lt;/i&gt; Genus.</title>
        <authorList>
            <person name="Harrop T.W.R."/>
            <person name="Guhlin J."/>
            <person name="McLaughlin G.M."/>
            <person name="Permina E."/>
            <person name="Stockwell P."/>
            <person name="Gilligan J."/>
            <person name="Le Lec M.F."/>
            <person name="Gruber M.A.M."/>
            <person name="Quinn O."/>
            <person name="Lovegrove M."/>
            <person name="Duncan E.J."/>
            <person name="Remnant E.J."/>
            <person name="Van Eeckhoven J."/>
            <person name="Graham B."/>
            <person name="Knapp R.A."/>
            <person name="Langford K.W."/>
            <person name="Kronenberg Z."/>
            <person name="Press M.O."/>
            <person name="Eacker S.M."/>
            <person name="Wilson-Rankin E.E."/>
            <person name="Purcell J."/>
            <person name="Lester P.J."/>
            <person name="Dearden P.K."/>
        </authorList>
    </citation>
    <scope>NUCLEOTIDE SEQUENCE</scope>
    <source>
        <strain evidence="1">Volc-1</strain>
    </source>
</reference>
<dbReference type="Proteomes" id="UP000600918">
    <property type="component" value="Unassembled WGS sequence"/>
</dbReference>
<keyword evidence="2" id="KW-1185">Reference proteome</keyword>
<proteinExistence type="predicted"/>
<gene>
    <name evidence="1" type="ORF">H0235_007573</name>
</gene>
<evidence type="ECO:0000313" key="1">
    <source>
        <dbReference type="EMBL" id="KAF7425135.1"/>
    </source>
</evidence>
<accession>A0A834P1K1</accession>